<gene>
    <name evidence="1" type="ORF">ACFSJ3_09030</name>
</gene>
<accession>A0ABW4XQ16</accession>
<protein>
    <submittedName>
        <fullName evidence="1">Uncharacterized protein</fullName>
    </submittedName>
</protein>
<proteinExistence type="predicted"/>
<reference evidence="2" key="1">
    <citation type="journal article" date="2019" name="Int. J. Syst. Evol. Microbiol.">
        <title>The Global Catalogue of Microorganisms (GCM) 10K type strain sequencing project: providing services to taxonomists for standard genome sequencing and annotation.</title>
        <authorList>
            <consortium name="The Broad Institute Genomics Platform"/>
            <consortium name="The Broad Institute Genome Sequencing Center for Infectious Disease"/>
            <person name="Wu L."/>
            <person name="Ma J."/>
        </authorList>
    </citation>
    <scope>NUCLEOTIDE SEQUENCE [LARGE SCALE GENOMIC DNA]</scope>
    <source>
        <strain evidence="2">CGMCC 1.10992</strain>
    </source>
</reference>
<dbReference type="RefSeq" id="WP_345341153.1">
    <property type="nucleotide sequence ID" value="NZ_BAABLI010000017.1"/>
</dbReference>
<name>A0ABW4XQ16_9GAMM</name>
<dbReference type="Proteomes" id="UP001597380">
    <property type="component" value="Unassembled WGS sequence"/>
</dbReference>
<evidence type="ECO:0000313" key="1">
    <source>
        <dbReference type="EMBL" id="MFD2096124.1"/>
    </source>
</evidence>
<evidence type="ECO:0000313" key="2">
    <source>
        <dbReference type="Proteomes" id="UP001597380"/>
    </source>
</evidence>
<comment type="caution">
    <text evidence="1">The sequence shown here is derived from an EMBL/GenBank/DDBJ whole genome shotgun (WGS) entry which is preliminary data.</text>
</comment>
<keyword evidence="2" id="KW-1185">Reference proteome</keyword>
<organism evidence="1 2">
    <name type="scientific">Corallincola platygyrae</name>
    <dbReference type="NCBI Taxonomy" id="1193278"/>
    <lineage>
        <taxon>Bacteria</taxon>
        <taxon>Pseudomonadati</taxon>
        <taxon>Pseudomonadota</taxon>
        <taxon>Gammaproteobacteria</taxon>
        <taxon>Alteromonadales</taxon>
        <taxon>Psychromonadaceae</taxon>
        <taxon>Corallincola</taxon>
    </lineage>
</organism>
<sequence>MKKILLTMLLIVIALVAARSQYVREAITEGPEPLLEKINMLLGDYHPDKLKQRMADGMKVDTELANFRRKLDQSERAKQDYLYQYCNSENPQAHPKLNPDKQEKMCDYAREKLGIR</sequence>
<dbReference type="EMBL" id="JBHUHT010000011">
    <property type="protein sequence ID" value="MFD2096124.1"/>
    <property type="molecule type" value="Genomic_DNA"/>
</dbReference>